<reference evidence="3" key="1">
    <citation type="journal article" date="2019" name="Int. J. Syst. Evol. Microbiol.">
        <title>The Global Catalogue of Microorganisms (GCM) 10K type strain sequencing project: providing services to taxonomists for standard genome sequencing and annotation.</title>
        <authorList>
            <consortium name="The Broad Institute Genomics Platform"/>
            <consortium name="The Broad Institute Genome Sequencing Center for Infectious Disease"/>
            <person name="Wu L."/>
            <person name="Ma J."/>
        </authorList>
    </citation>
    <scope>NUCLEOTIDE SEQUENCE [LARGE SCALE GENOMIC DNA]</scope>
    <source>
        <strain evidence="3">CGMCC 1.16026</strain>
    </source>
</reference>
<dbReference type="Pfam" id="PF04402">
    <property type="entry name" value="SIMPL"/>
    <property type="match status" value="1"/>
</dbReference>
<comment type="caution">
    <text evidence="2">The sequence shown here is derived from an EMBL/GenBank/DDBJ whole genome shotgun (WGS) entry which is preliminary data.</text>
</comment>
<dbReference type="Gene3D" id="3.30.110.170">
    <property type="entry name" value="Protein of unknown function (DUF541), domain 1"/>
    <property type="match status" value="1"/>
</dbReference>
<dbReference type="InterPro" id="IPR052022">
    <property type="entry name" value="26kDa_periplasmic_antigen"/>
</dbReference>
<keyword evidence="3" id="KW-1185">Reference proteome</keyword>
<dbReference type="Gene3D" id="3.30.70.2970">
    <property type="entry name" value="Protein of unknown function (DUF541), domain 2"/>
    <property type="match status" value="1"/>
</dbReference>
<accession>A0ABW1ZA19</accession>
<dbReference type="RefSeq" id="WP_263369950.1">
    <property type="nucleotide sequence ID" value="NZ_JAGSYD010000001.1"/>
</dbReference>
<feature type="signal peptide" evidence="1">
    <location>
        <begin position="1"/>
        <end position="20"/>
    </location>
</feature>
<evidence type="ECO:0000256" key="1">
    <source>
        <dbReference type="SAM" id="SignalP"/>
    </source>
</evidence>
<dbReference type="PANTHER" id="PTHR34387:SF2">
    <property type="entry name" value="SLR1258 PROTEIN"/>
    <property type="match status" value="1"/>
</dbReference>
<organism evidence="2 3">
    <name type="scientific">Granulicella cerasi</name>
    <dbReference type="NCBI Taxonomy" id="741063"/>
    <lineage>
        <taxon>Bacteria</taxon>
        <taxon>Pseudomonadati</taxon>
        <taxon>Acidobacteriota</taxon>
        <taxon>Terriglobia</taxon>
        <taxon>Terriglobales</taxon>
        <taxon>Acidobacteriaceae</taxon>
        <taxon>Granulicella</taxon>
    </lineage>
</organism>
<keyword evidence="1" id="KW-0732">Signal</keyword>
<dbReference type="InterPro" id="IPR007497">
    <property type="entry name" value="SIMPL/DUF541"/>
</dbReference>
<name>A0ABW1ZA19_9BACT</name>
<gene>
    <name evidence="2" type="ORF">ACFQBQ_11840</name>
</gene>
<feature type="chain" id="PRO_5046557591" evidence="1">
    <location>
        <begin position="21"/>
        <end position="243"/>
    </location>
</feature>
<sequence length="243" mass="25814">MHKHLTLIATVATFALPALAQQPEFKLDRTTRSISITSTAKVTNLADVASVHIGFIAYGPDKDAAYANGSRVSNAIIDTLKKTGVPADAIESVNQQVVATPEYQLEKLSPTDKQQHAWQVTQSWTVRANAADGAKVLDVATKAGANQSGEIDWSLHDSNAAQAAAATKAMQQARAQADAMASGLNVKLGVLLYANNSVESQPVRPEPQAMRLMAKMANAPVPLAINARQIETTAMVTAVFEIN</sequence>
<evidence type="ECO:0000313" key="2">
    <source>
        <dbReference type="EMBL" id="MFC6646262.1"/>
    </source>
</evidence>
<dbReference type="PANTHER" id="PTHR34387">
    <property type="entry name" value="SLR1258 PROTEIN"/>
    <property type="match status" value="1"/>
</dbReference>
<protein>
    <submittedName>
        <fullName evidence="2">SIMPL domain-containing protein</fullName>
    </submittedName>
</protein>
<evidence type="ECO:0000313" key="3">
    <source>
        <dbReference type="Proteomes" id="UP001596391"/>
    </source>
</evidence>
<dbReference type="Proteomes" id="UP001596391">
    <property type="component" value="Unassembled WGS sequence"/>
</dbReference>
<dbReference type="EMBL" id="JBHSWI010000001">
    <property type="protein sequence ID" value="MFC6646262.1"/>
    <property type="molecule type" value="Genomic_DNA"/>
</dbReference>
<proteinExistence type="predicted"/>